<comment type="caution">
    <text evidence="1">The sequence shown here is derived from an EMBL/GenBank/DDBJ whole genome shotgun (WGS) entry which is preliminary data.</text>
</comment>
<accession>A0A371FGI2</accession>
<keyword evidence="2" id="KW-1185">Reference proteome</keyword>
<evidence type="ECO:0000313" key="1">
    <source>
        <dbReference type="EMBL" id="RDX77396.1"/>
    </source>
</evidence>
<proteinExistence type="predicted"/>
<name>A0A371FGI2_MUCPR</name>
<evidence type="ECO:0000313" key="2">
    <source>
        <dbReference type="Proteomes" id="UP000257109"/>
    </source>
</evidence>
<dbReference type="Proteomes" id="UP000257109">
    <property type="component" value="Unassembled WGS sequence"/>
</dbReference>
<organism evidence="1 2">
    <name type="scientific">Mucuna pruriens</name>
    <name type="common">Velvet bean</name>
    <name type="synonym">Dolichos pruriens</name>
    <dbReference type="NCBI Taxonomy" id="157652"/>
    <lineage>
        <taxon>Eukaryota</taxon>
        <taxon>Viridiplantae</taxon>
        <taxon>Streptophyta</taxon>
        <taxon>Embryophyta</taxon>
        <taxon>Tracheophyta</taxon>
        <taxon>Spermatophyta</taxon>
        <taxon>Magnoliopsida</taxon>
        <taxon>eudicotyledons</taxon>
        <taxon>Gunneridae</taxon>
        <taxon>Pentapetalae</taxon>
        <taxon>rosids</taxon>
        <taxon>fabids</taxon>
        <taxon>Fabales</taxon>
        <taxon>Fabaceae</taxon>
        <taxon>Papilionoideae</taxon>
        <taxon>50 kb inversion clade</taxon>
        <taxon>NPAAA clade</taxon>
        <taxon>indigoferoid/millettioid clade</taxon>
        <taxon>Phaseoleae</taxon>
        <taxon>Mucuna</taxon>
    </lineage>
</organism>
<sequence>MRCEEGKVCGGLCNGEGERVSVKVTDVREVGLWRNDEVGGEGEEVLESERKRVFENGKCCLEEVMSGMGKLVEEDAIDGMTVKPWNVEESKGKSGGGEGAWWWTNFALL</sequence>
<dbReference type="AlphaFoldDB" id="A0A371FGI2"/>
<gene>
    <name evidence="1" type="ORF">CR513_42494</name>
</gene>
<protein>
    <submittedName>
        <fullName evidence="1">Uncharacterized protein</fullName>
    </submittedName>
</protein>
<reference evidence="1" key="1">
    <citation type="submission" date="2018-05" db="EMBL/GenBank/DDBJ databases">
        <title>Draft genome of Mucuna pruriens seed.</title>
        <authorList>
            <person name="Nnadi N.E."/>
            <person name="Vos R."/>
            <person name="Hasami M.H."/>
            <person name="Devisetty U.K."/>
            <person name="Aguiy J.C."/>
        </authorList>
    </citation>
    <scope>NUCLEOTIDE SEQUENCE [LARGE SCALE GENOMIC DNA]</scope>
    <source>
        <strain evidence="1">JCA_2017</strain>
    </source>
</reference>
<dbReference type="EMBL" id="QJKJ01009184">
    <property type="protein sequence ID" value="RDX77396.1"/>
    <property type="molecule type" value="Genomic_DNA"/>
</dbReference>